<accession>A0A1X7HAN4</accession>
<proteinExistence type="predicted"/>
<feature type="domain" description="DUF418" evidence="2">
    <location>
        <begin position="163"/>
        <end position="315"/>
    </location>
</feature>
<keyword evidence="4" id="KW-1185">Reference proteome</keyword>
<feature type="transmembrane region" description="Helical" evidence="1">
    <location>
        <begin position="272"/>
        <end position="296"/>
    </location>
</feature>
<name>A0A1X7HAN4_9BACL</name>
<dbReference type="PANTHER" id="PTHR30590:SF3">
    <property type="entry name" value="HYPOTHETICAL MEMBRANE SPANNING PROTEIN"/>
    <property type="match status" value="1"/>
</dbReference>
<dbReference type="InterPro" id="IPR052529">
    <property type="entry name" value="Bact_Transport_Assoc"/>
</dbReference>
<evidence type="ECO:0000259" key="2">
    <source>
        <dbReference type="Pfam" id="PF04235"/>
    </source>
</evidence>
<feature type="transmembrane region" description="Helical" evidence="1">
    <location>
        <begin position="249"/>
        <end position="266"/>
    </location>
</feature>
<feature type="transmembrane region" description="Helical" evidence="1">
    <location>
        <begin position="54"/>
        <end position="74"/>
    </location>
</feature>
<dbReference type="InterPro" id="IPR007349">
    <property type="entry name" value="DUF418"/>
</dbReference>
<feature type="transmembrane region" description="Helical" evidence="1">
    <location>
        <begin position="133"/>
        <end position="157"/>
    </location>
</feature>
<organism evidence="3 4">
    <name type="scientific">Paenibacillus uliginis N3/975</name>
    <dbReference type="NCBI Taxonomy" id="1313296"/>
    <lineage>
        <taxon>Bacteria</taxon>
        <taxon>Bacillati</taxon>
        <taxon>Bacillota</taxon>
        <taxon>Bacilli</taxon>
        <taxon>Bacillales</taxon>
        <taxon>Paenibacillaceae</taxon>
        <taxon>Paenibacillus</taxon>
    </lineage>
</organism>
<feature type="transmembrane region" description="Helical" evidence="1">
    <location>
        <begin position="177"/>
        <end position="196"/>
    </location>
</feature>
<evidence type="ECO:0000313" key="4">
    <source>
        <dbReference type="Proteomes" id="UP000192940"/>
    </source>
</evidence>
<dbReference type="AlphaFoldDB" id="A0A1X7HAN4"/>
<feature type="transmembrane region" description="Helical" evidence="1">
    <location>
        <begin position="208"/>
        <end position="229"/>
    </location>
</feature>
<gene>
    <name evidence="3" type="ORF">SAMN05661091_2258</name>
</gene>
<evidence type="ECO:0000256" key="1">
    <source>
        <dbReference type="SAM" id="Phobius"/>
    </source>
</evidence>
<evidence type="ECO:0000313" key="3">
    <source>
        <dbReference type="EMBL" id="SMF82884.1"/>
    </source>
</evidence>
<dbReference type="PANTHER" id="PTHR30590">
    <property type="entry name" value="INNER MEMBRANE PROTEIN"/>
    <property type="match status" value="1"/>
</dbReference>
<feature type="transmembrane region" description="Helical" evidence="1">
    <location>
        <begin position="12"/>
        <end position="31"/>
    </location>
</feature>
<dbReference type="Proteomes" id="UP000192940">
    <property type="component" value="Chromosome I"/>
</dbReference>
<keyword evidence="1" id="KW-0472">Membrane</keyword>
<dbReference type="Pfam" id="PF04235">
    <property type="entry name" value="DUF418"/>
    <property type="match status" value="1"/>
</dbReference>
<dbReference type="EMBL" id="LT840184">
    <property type="protein sequence ID" value="SMF82884.1"/>
    <property type="molecule type" value="Genomic_DNA"/>
</dbReference>
<reference evidence="3 4" key="1">
    <citation type="submission" date="2017-04" db="EMBL/GenBank/DDBJ databases">
        <authorList>
            <person name="Afonso C.L."/>
            <person name="Miller P.J."/>
            <person name="Scott M.A."/>
            <person name="Spackman E."/>
            <person name="Goraichik I."/>
            <person name="Dimitrov K.M."/>
            <person name="Suarez D.L."/>
            <person name="Swayne D.E."/>
        </authorList>
    </citation>
    <scope>NUCLEOTIDE SEQUENCE [LARGE SCALE GENOMIC DNA]</scope>
    <source>
        <strain evidence="3 4">N3/975</strain>
    </source>
</reference>
<keyword evidence="1" id="KW-0812">Transmembrane</keyword>
<protein>
    <submittedName>
        <fullName evidence="3">Uncharacterized membrane protein YeiB</fullName>
    </submittedName>
</protein>
<dbReference type="STRING" id="1313296.SAMN05661091_2258"/>
<sequence length="326" mass="37528">MKRIDTLDYIRGFALVGIIFINIYQMVPYFFDPSATDFLSIIDRNIRTFINNAVYQRFYTIFSFLFGIGFYLFITRARARGEKANILFVRRLIVLFVIGFIHHQFQPGEALVMYSILGFLLLPLYRLKSKVNFGIAIVLWIPALWLGAIGSTIVMFILGLAVGQSRVFENIHQHKKIFRIMQVLSLLLIPLALWAQEQIISHTGYVDIGMTVGGLVLDVFYVTTLTLLLERTSVQKWLMPLNKLGRMALTNYLMQTVIILSLNALFDLENNVFYMTLASIAAGILIFQMVFSSIWLKKFTMGPMELLWRIGTYGKVPDQYKRTSRV</sequence>
<keyword evidence="1" id="KW-1133">Transmembrane helix</keyword>
<feature type="transmembrane region" description="Helical" evidence="1">
    <location>
        <begin position="86"/>
        <end position="105"/>
    </location>
</feature>